<evidence type="ECO:0000313" key="17">
    <source>
        <dbReference type="EMBL" id="WOF24779.1"/>
    </source>
</evidence>
<dbReference type="KEGG" id="mbet:N8K70_00060"/>
<dbReference type="GO" id="GO:0004497">
    <property type="term" value="F:monooxygenase activity"/>
    <property type="evidence" value="ECO:0007669"/>
    <property type="project" value="UniProtKB-KW"/>
</dbReference>
<evidence type="ECO:0000256" key="1">
    <source>
        <dbReference type="ARBA" id="ARBA00004496"/>
    </source>
</evidence>
<evidence type="ECO:0000256" key="5">
    <source>
        <dbReference type="ARBA" id="ARBA00023002"/>
    </source>
</evidence>
<keyword evidence="6" id="KW-0503">Monooxygenase</keyword>
<evidence type="ECO:0000256" key="2">
    <source>
        <dbReference type="ARBA" id="ARBA00022630"/>
    </source>
</evidence>
<dbReference type="Pfam" id="PF02771">
    <property type="entry name" value="Acyl-CoA_dh_N"/>
    <property type="match status" value="1"/>
</dbReference>
<dbReference type="InterPro" id="IPR013786">
    <property type="entry name" value="AcylCoA_DH/ox_N"/>
</dbReference>
<accession>A0AA97I7C2</accession>
<dbReference type="GO" id="GO:0005737">
    <property type="term" value="C:cytoplasm"/>
    <property type="evidence" value="ECO:0007669"/>
    <property type="project" value="UniProtKB-SubCell"/>
</dbReference>
<evidence type="ECO:0000259" key="14">
    <source>
        <dbReference type="Pfam" id="PF02770"/>
    </source>
</evidence>
<dbReference type="GO" id="GO:0008470">
    <property type="term" value="F:3-methylbutanoyl-CoA dehydrogenase activity"/>
    <property type="evidence" value="ECO:0007669"/>
    <property type="project" value="TreeGrafter"/>
</dbReference>
<dbReference type="InterPro" id="IPR036250">
    <property type="entry name" value="AcylCo_DH-like_C"/>
</dbReference>
<dbReference type="PIRSF" id="PIRSF016578">
    <property type="entry name" value="HsaA"/>
    <property type="match status" value="1"/>
</dbReference>
<keyword evidence="2" id="KW-0285">Flavoprotein</keyword>
<evidence type="ECO:0000256" key="13">
    <source>
        <dbReference type="ARBA" id="ARBA00049456"/>
    </source>
</evidence>
<protein>
    <recommendedName>
        <fullName evidence="10">Dibenzothiophene monooxygenase</fullName>
        <ecNumber evidence="9">1.14.14.21</ecNumber>
    </recommendedName>
</protein>
<comment type="catalytic activity">
    <reaction evidence="11">
        <text>dibenzothiophene + FMNH2 + O2 = dibenzothiophene 5-oxide + FMN + H2O + H(+)</text>
        <dbReference type="Rhea" id="RHEA:49076"/>
        <dbReference type="ChEBI" id="CHEBI:15377"/>
        <dbReference type="ChEBI" id="CHEBI:15378"/>
        <dbReference type="ChEBI" id="CHEBI:15379"/>
        <dbReference type="ChEBI" id="CHEBI:23681"/>
        <dbReference type="ChEBI" id="CHEBI:23683"/>
        <dbReference type="ChEBI" id="CHEBI:57618"/>
        <dbReference type="ChEBI" id="CHEBI:58210"/>
    </reaction>
</comment>
<dbReference type="GO" id="GO:0050660">
    <property type="term" value="F:flavin adenine dinucleotide binding"/>
    <property type="evidence" value="ECO:0007669"/>
    <property type="project" value="InterPro"/>
</dbReference>
<evidence type="ECO:0000256" key="12">
    <source>
        <dbReference type="ARBA" id="ARBA00048445"/>
    </source>
</evidence>
<feature type="domain" description="Acyl-CoA dehydrogenase C-terminal" evidence="16">
    <location>
        <begin position="240"/>
        <end position="371"/>
    </location>
</feature>
<dbReference type="InterPro" id="IPR006091">
    <property type="entry name" value="Acyl-CoA_Oxase/DH_mid-dom"/>
</dbReference>
<dbReference type="AlphaFoldDB" id="A0AA97I7C2"/>
<comment type="pathway">
    <text evidence="7">Sulfur metabolism; dibenzothiophene degradation.</text>
</comment>
<evidence type="ECO:0000256" key="6">
    <source>
        <dbReference type="ARBA" id="ARBA00023033"/>
    </source>
</evidence>
<reference evidence="17 18" key="1">
    <citation type="submission" date="2023-02" db="EMBL/GenBank/DDBJ databases">
        <title>Microbacterium betulae sp. nov., isolated from birch wood.</title>
        <authorList>
            <person name="Pasciak M."/>
            <person name="Pawlik K.J."/>
            <person name="Martynowski D."/>
            <person name="Laczmanski L."/>
            <person name="Ciekot J."/>
            <person name="Szponar B."/>
            <person name="Wojcik-Fatla A."/>
            <person name="Mackiewicz B."/>
            <person name="Farian E."/>
            <person name="Cholewa G."/>
            <person name="Cholewa A."/>
            <person name="Dutkiewicz J."/>
        </authorList>
    </citation>
    <scope>NUCLEOTIDE SEQUENCE [LARGE SCALE GENOMIC DNA]</scope>
    <source>
        <strain evidence="17 18">AB</strain>
    </source>
</reference>
<comment type="subcellular location">
    <subcellularLocation>
        <location evidence="1">Cytoplasm</location>
    </subcellularLocation>
</comment>
<feature type="domain" description="Acyl-CoA dehydrogenase/oxidase N-terminal" evidence="15">
    <location>
        <begin position="11"/>
        <end position="98"/>
    </location>
</feature>
<gene>
    <name evidence="17" type="ORF">N8K70_00060</name>
</gene>
<comment type="similarity">
    <text evidence="8">Belongs to the DszC flavin monooxygenase family.</text>
</comment>
<evidence type="ECO:0000256" key="3">
    <source>
        <dbReference type="ARBA" id="ARBA00022643"/>
    </source>
</evidence>
<evidence type="ECO:0000256" key="11">
    <source>
        <dbReference type="ARBA" id="ARBA00047859"/>
    </source>
</evidence>
<dbReference type="Gene3D" id="1.10.540.10">
    <property type="entry name" value="Acyl-CoA dehydrogenase/oxidase, N-terminal domain"/>
    <property type="match status" value="1"/>
</dbReference>
<organism evidence="17 18">
    <name type="scientific">Microbacterium betulae</name>
    <dbReference type="NCBI Taxonomy" id="2981139"/>
    <lineage>
        <taxon>Bacteria</taxon>
        <taxon>Bacillati</taxon>
        <taxon>Actinomycetota</taxon>
        <taxon>Actinomycetes</taxon>
        <taxon>Micrococcales</taxon>
        <taxon>Microbacteriaceae</taxon>
        <taxon>Microbacterium</taxon>
    </lineage>
</organism>
<evidence type="ECO:0000256" key="9">
    <source>
        <dbReference type="ARBA" id="ARBA00034328"/>
    </source>
</evidence>
<dbReference type="Pfam" id="PF02770">
    <property type="entry name" value="Acyl-CoA_dh_M"/>
    <property type="match status" value="1"/>
</dbReference>
<dbReference type="EC" id="1.14.14.21" evidence="9"/>
<dbReference type="GO" id="GO:0006552">
    <property type="term" value="P:L-leucine catabolic process"/>
    <property type="evidence" value="ECO:0007669"/>
    <property type="project" value="TreeGrafter"/>
</dbReference>
<evidence type="ECO:0000256" key="8">
    <source>
        <dbReference type="ARBA" id="ARBA00034317"/>
    </source>
</evidence>
<dbReference type="Pfam" id="PF08028">
    <property type="entry name" value="Acyl-CoA_dh_2"/>
    <property type="match status" value="1"/>
</dbReference>
<dbReference type="Proteomes" id="UP001305498">
    <property type="component" value="Chromosome"/>
</dbReference>
<feature type="domain" description="Acyl-CoA oxidase/dehydrogenase middle" evidence="14">
    <location>
        <begin position="127"/>
        <end position="210"/>
    </location>
</feature>
<dbReference type="InterPro" id="IPR009100">
    <property type="entry name" value="AcylCoA_DH/oxidase_NM_dom_sf"/>
</dbReference>
<evidence type="ECO:0000256" key="7">
    <source>
        <dbReference type="ARBA" id="ARBA00034307"/>
    </source>
</evidence>
<keyword evidence="18" id="KW-1185">Reference proteome</keyword>
<evidence type="ECO:0000256" key="10">
    <source>
        <dbReference type="ARBA" id="ARBA00034345"/>
    </source>
</evidence>
<sequence>MEHAAKARDQDEHERLATRFRPLFQRIAEGEAERERTGTVPHEQLGWLVDAGFAGFRIPGDLGGEDARLSTAFRLVAELAEADVNLAHIWRNHLSFVEDRRYDRADPRTDEWLRRLGSGEIVGGGWSEPDTDVGSVRTTLLPDAEGVLRLNGTKYYATGSVYARWTTVLAADEAGHRVVALVDMTSDGVAVGDDWDGFGQRLTGSGSVAYVDVAVPAERVFSYAKRYVYQSQFYQSALNALLVGIGNAILRDGIAALRARRRSHGNALVPEPVDDPELQEVIGRLAANAFAAEATLLRSLDLVDVAVARAEAGDTAQDRASLLAVGAAQHAISTLVLESATLVFDSLGSSGVSERHALDRHWRNARTIASHNPRVYRTRLVGGWALEDAARGDTEDA</sequence>
<dbReference type="PANTHER" id="PTHR43884:SF12">
    <property type="entry name" value="ISOVALERYL-COA DEHYDROGENASE, MITOCHONDRIAL-RELATED"/>
    <property type="match status" value="1"/>
</dbReference>
<comment type="catalytic activity">
    <reaction evidence="13">
        <text>dibenzothiophene + 2 FMNH2 + 2 O2 = dibenzothiophene 5,5-dioxide + 2 FMN + 2 H2O + 2 H(+)</text>
        <dbReference type="Rhea" id="RHEA:49072"/>
        <dbReference type="ChEBI" id="CHEBI:15377"/>
        <dbReference type="ChEBI" id="CHEBI:15378"/>
        <dbReference type="ChEBI" id="CHEBI:15379"/>
        <dbReference type="ChEBI" id="CHEBI:23681"/>
        <dbReference type="ChEBI" id="CHEBI:57618"/>
        <dbReference type="ChEBI" id="CHEBI:58210"/>
        <dbReference type="ChEBI" id="CHEBI:90356"/>
        <dbReference type="EC" id="1.14.14.21"/>
    </reaction>
</comment>
<evidence type="ECO:0000256" key="4">
    <source>
        <dbReference type="ARBA" id="ARBA00022741"/>
    </source>
</evidence>
<dbReference type="InterPro" id="IPR013107">
    <property type="entry name" value="Acyl-CoA_DH_C"/>
</dbReference>
<dbReference type="SUPFAM" id="SSF47203">
    <property type="entry name" value="Acyl-CoA dehydrogenase C-terminal domain-like"/>
    <property type="match status" value="1"/>
</dbReference>
<dbReference type="SUPFAM" id="SSF56645">
    <property type="entry name" value="Acyl-CoA dehydrogenase NM domain-like"/>
    <property type="match status" value="1"/>
</dbReference>
<keyword evidence="4" id="KW-0547">Nucleotide-binding</keyword>
<dbReference type="Gene3D" id="1.20.140.10">
    <property type="entry name" value="Butyryl-CoA Dehydrogenase, subunit A, domain 3"/>
    <property type="match status" value="1"/>
</dbReference>
<proteinExistence type="inferred from homology"/>
<dbReference type="PANTHER" id="PTHR43884">
    <property type="entry name" value="ACYL-COA DEHYDROGENASE"/>
    <property type="match status" value="1"/>
</dbReference>
<keyword evidence="5" id="KW-0560">Oxidoreductase</keyword>
<evidence type="ECO:0000259" key="16">
    <source>
        <dbReference type="Pfam" id="PF08028"/>
    </source>
</evidence>
<keyword evidence="3" id="KW-0288">FMN</keyword>
<dbReference type="InterPro" id="IPR046373">
    <property type="entry name" value="Acyl-CoA_Oxase/DH_mid-dom_sf"/>
</dbReference>
<dbReference type="Gene3D" id="2.40.110.10">
    <property type="entry name" value="Butyryl-CoA Dehydrogenase, subunit A, domain 2"/>
    <property type="match status" value="1"/>
</dbReference>
<dbReference type="InterPro" id="IPR037069">
    <property type="entry name" value="AcylCoA_DH/ox_N_sf"/>
</dbReference>
<evidence type="ECO:0000313" key="18">
    <source>
        <dbReference type="Proteomes" id="UP001305498"/>
    </source>
</evidence>
<dbReference type="EMBL" id="CP118157">
    <property type="protein sequence ID" value="WOF24779.1"/>
    <property type="molecule type" value="Genomic_DNA"/>
</dbReference>
<comment type="catalytic activity">
    <reaction evidence="12">
        <text>dibenzothiophene 5-oxide + FMNH2 + O2 = dibenzothiophene 5,5-dioxide + FMN + H2O + H(+)</text>
        <dbReference type="Rhea" id="RHEA:49080"/>
        <dbReference type="ChEBI" id="CHEBI:15377"/>
        <dbReference type="ChEBI" id="CHEBI:15378"/>
        <dbReference type="ChEBI" id="CHEBI:15379"/>
        <dbReference type="ChEBI" id="CHEBI:23683"/>
        <dbReference type="ChEBI" id="CHEBI:57618"/>
        <dbReference type="ChEBI" id="CHEBI:58210"/>
        <dbReference type="ChEBI" id="CHEBI:90356"/>
    </reaction>
</comment>
<evidence type="ECO:0000259" key="15">
    <source>
        <dbReference type="Pfam" id="PF02771"/>
    </source>
</evidence>
<name>A0AA97I7C2_9MICO</name>